<dbReference type="SUPFAM" id="SSF55008">
    <property type="entry name" value="HMA, heavy metal-associated domain"/>
    <property type="match status" value="1"/>
</dbReference>
<keyword evidence="2" id="KW-0186">Copper</keyword>
<evidence type="ECO:0000259" key="3">
    <source>
        <dbReference type="PROSITE" id="PS50846"/>
    </source>
</evidence>
<dbReference type="InterPro" id="IPR017969">
    <property type="entry name" value="Heavy-metal-associated_CS"/>
</dbReference>
<keyword evidence="1" id="KW-0479">Metal-binding</keyword>
<evidence type="ECO:0000256" key="2">
    <source>
        <dbReference type="ARBA" id="ARBA00023008"/>
    </source>
</evidence>
<dbReference type="Pfam" id="PF00403">
    <property type="entry name" value="HMA"/>
    <property type="match status" value="1"/>
</dbReference>
<organism evidence="4">
    <name type="scientific">uncultured Rubrobacteraceae bacterium</name>
    <dbReference type="NCBI Taxonomy" id="349277"/>
    <lineage>
        <taxon>Bacteria</taxon>
        <taxon>Bacillati</taxon>
        <taxon>Actinomycetota</taxon>
        <taxon>Rubrobacteria</taxon>
        <taxon>Rubrobacterales</taxon>
        <taxon>Rubrobacteraceae</taxon>
        <taxon>environmental samples</taxon>
    </lineage>
</organism>
<sequence length="69" mass="7390">MIEKTFSVEGMSCGHCKAAVEGELGKLPGVERSNADFETGIVEVRYDEGRVGPEDLKGAIEEAGYEVKA</sequence>
<name>A0A6J4S0D1_9ACTN</name>
<dbReference type="CDD" id="cd00371">
    <property type="entry name" value="HMA"/>
    <property type="match status" value="1"/>
</dbReference>
<dbReference type="InterPro" id="IPR006121">
    <property type="entry name" value="HMA_dom"/>
</dbReference>
<dbReference type="NCBIfam" id="TIGR00003">
    <property type="entry name" value="copper ion binding protein"/>
    <property type="match status" value="1"/>
</dbReference>
<dbReference type="Gene3D" id="3.30.70.100">
    <property type="match status" value="1"/>
</dbReference>
<protein>
    <recommendedName>
        <fullName evidence="3">HMA domain-containing protein</fullName>
    </recommendedName>
</protein>
<evidence type="ECO:0000256" key="1">
    <source>
        <dbReference type="ARBA" id="ARBA00022723"/>
    </source>
</evidence>
<feature type="domain" description="HMA" evidence="3">
    <location>
        <begin position="2"/>
        <end position="68"/>
    </location>
</feature>
<evidence type="ECO:0000313" key="4">
    <source>
        <dbReference type="EMBL" id="CAA9479838.1"/>
    </source>
</evidence>
<dbReference type="GO" id="GO:0005507">
    <property type="term" value="F:copper ion binding"/>
    <property type="evidence" value="ECO:0007669"/>
    <property type="project" value="InterPro"/>
</dbReference>
<dbReference type="InterPro" id="IPR006122">
    <property type="entry name" value="HMA_Cu_ion-bd"/>
</dbReference>
<accession>A0A6J4S0D1</accession>
<dbReference type="AlphaFoldDB" id="A0A6J4S0D1"/>
<gene>
    <name evidence="4" type="ORF">AVDCRST_MAG25-2692</name>
</gene>
<reference evidence="4" key="1">
    <citation type="submission" date="2020-02" db="EMBL/GenBank/DDBJ databases">
        <authorList>
            <person name="Meier V. D."/>
        </authorList>
    </citation>
    <scope>NUCLEOTIDE SEQUENCE</scope>
    <source>
        <strain evidence="4">AVDCRST_MAG25</strain>
    </source>
</reference>
<dbReference type="PROSITE" id="PS50846">
    <property type="entry name" value="HMA_2"/>
    <property type="match status" value="1"/>
</dbReference>
<dbReference type="EMBL" id="CADCVI010000180">
    <property type="protein sequence ID" value="CAA9479838.1"/>
    <property type="molecule type" value="Genomic_DNA"/>
</dbReference>
<dbReference type="FunFam" id="3.30.70.100:FF:000001">
    <property type="entry name" value="ATPase copper transporting beta"/>
    <property type="match status" value="1"/>
</dbReference>
<dbReference type="PROSITE" id="PS01047">
    <property type="entry name" value="HMA_1"/>
    <property type="match status" value="1"/>
</dbReference>
<dbReference type="InterPro" id="IPR036163">
    <property type="entry name" value="HMA_dom_sf"/>
</dbReference>
<proteinExistence type="predicted"/>